<feature type="region of interest" description="Disordered" evidence="2">
    <location>
        <begin position="1"/>
        <end position="33"/>
    </location>
</feature>
<feature type="compositionally biased region" description="Acidic residues" evidence="2">
    <location>
        <begin position="1245"/>
        <end position="1264"/>
    </location>
</feature>
<sequence>MAPNSRPPLTSRIRASFEGKRSKSEVTSPTAINGFVNQDPQAFRKALDEALSSETFQIAIAENLAKIISPSIKDALDTLQPLVESVYSHEVLLRKTNRSVENLLERIDTQQSQRNAESTPAPSSPRTPTARSPPRGDAFDSAGMEQFKQSLEKNNKRTVATLAELSSAVESNNKKVSEVASGIESIQATLGPTKDDIDALKTSTEQSTTTASVLQAQLDQLKEDIGLIVDAVGSNLGKNVENINQQVAEHPALLETHATKLDAITTDLASLKGTADISEKIDSISAQLDALKTAVESSSGAPTESSGAGASPEVMEALQKSNDFHASHATVLNEIKERSLTQGSEPAAPSTGGESDPAALQALQAEITSIKENIETGFASSGENLAGLSSKMEEISSKVDEISNKVDEVSSKVDVVSSTVEEHKAADNGADILAAVQKSNDSHAAHAEALEGVKSLGGSVAAPASYDTNFAALETQLADLHSKMEAHSGSLEQIKSTGGGDVAPASYDANFAALEAQITALDTKMEAHSGSLEQIKSTGGGDVAPASYDANFAALEAQIAALDTKMEAHSGSLDEIKSAGPATSREVAPVEGGGNIGELQSDVTAIIGKLDTQTSLINELKHNISAEILTSLHDLGQAQTSHTQMLSEIREGDVSAEILTALHSSNESHASHVAAFEKLDAAVQASNESIKSVEGSAPVGDSSALEPHLTALAATLGELKSKSVEAAPVGGSVDLAPLEEKIGAVLIALDDHKTTLTAIHEGTTASNESHAAHAVTLGELKTARSAEPTETAPSGDISALETQIGSIVTTLEEQNATLATIKDSTAASHELHTTYTGALDEIKAATISANESHAAHTAAFEDLKSVQPREASTGNEGSPNVAALETHLNTIIGTLEQQNGTLAEIKGASPDPDVLAAIKANHDILASYGPVLGNIKDGISQDEILNGITELKASVGDSKSAVDAHGALVKDLHEEAMSSSSEIALAIGALALGGAVSAGTVAAMSNGDKEIEEEAPEPTIEDPVPQPVEEEAAPEPIVEESVPDPEPIDEEPVPQPVEAVPEPIIEETVPEPETIIEQQEPVEESVVEEQQPVNEEPLVPVEPAVEKASVEESIPEETVPEPELVIDNPEPVEEEASPEPITEQIVPKPDPVTEEPPVPDEPIVEEPIPEEKVEEAAPEPIAEEAVPESEPEPVIENPEPVEEEASPEPILEEPVPETVEEPAPEPITEQIVPEPDPIIEKPEPIEEEASPEPIIEETVDEPEPVIENSEPVTEEPPVPDKPIVEEPIPKEKVEEAAAQPIAEEATPEPIAEESVPEPAEQPVLEEAPIREPVIKDERETEPVPEVLDEPVPEKEPEIASPAEEPIGEPVGEKDSIDDVPEDIPQDKGKELAITPPEPATPGEEGPLSPMSPVSPGGDTDSASTSAFASPSGPLSPSADSPSKKSKRDKKKKGKK</sequence>
<feature type="region of interest" description="Disordered" evidence="2">
    <location>
        <begin position="1009"/>
        <end position="1057"/>
    </location>
</feature>
<feature type="compositionally biased region" description="Pro residues" evidence="2">
    <location>
        <begin position="1148"/>
        <end position="1160"/>
    </location>
</feature>
<feature type="compositionally biased region" description="Low complexity" evidence="2">
    <location>
        <begin position="1358"/>
        <end position="1369"/>
    </location>
</feature>
<proteinExistence type="predicted"/>
<dbReference type="PANTHER" id="PTHR36721:SF1">
    <property type="entry name" value="OS04G0446401 PROTEIN"/>
    <property type="match status" value="1"/>
</dbReference>
<evidence type="ECO:0000256" key="2">
    <source>
        <dbReference type="SAM" id="MobiDB-lite"/>
    </source>
</evidence>
<evidence type="ECO:0000313" key="3">
    <source>
        <dbReference type="EMBL" id="CAG8983827.1"/>
    </source>
</evidence>
<feature type="region of interest" description="Disordered" evidence="2">
    <location>
        <begin position="575"/>
        <end position="595"/>
    </location>
</feature>
<keyword evidence="4" id="KW-1185">Reference proteome</keyword>
<dbReference type="Gene3D" id="1.20.5.1070">
    <property type="entry name" value="Head and neck region of the ectodomain of NDV fusion glycoprotein"/>
    <property type="match status" value="1"/>
</dbReference>
<name>A0A9N9M446_9HELO</name>
<feature type="compositionally biased region" description="Low complexity" evidence="2">
    <location>
        <begin position="1088"/>
        <end position="1103"/>
    </location>
</feature>
<feature type="compositionally biased region" description="Low complexity" evidence="2">
    <location>
        <begin position="118"/>
        <end position="135"/>
    </location>
</feature>
<dbReference type="EMBL" id="CAJVRM010000742">
    <property type="protein sequence ID" value="CAG8983827.1"/>
    <property type="molecule type" value="Genomic_DNA"/>
</dbReference>
<feature type="coiled-coil region" evidence="1">
    <location>
        <begin position="385"/>
        <end position="412"/>
    </location>
</feature>
<feature type="compositionally biased region" description="Acidic residues" evidence="2">
    <location>
        <begin position="1028"/>
        <end position="1052"/>
    </location>
</feature>
<evidence type="ECO:0000313" key="4">
    <source>
        <dbReference type="Proteomes" id="UP000701801"/>
    </source>
</evidence>
<accession>A0A9N9M446</accession>
<dbReference type="Gene3D" id="1.10.287.1490">
    <property type="match status" value="1"/>
</dbReference>
<evidence type="ECO:0000256" key="1">
    <source>
        <dbReference type="SAM" id="Coils"/>
    </source>
</evidence>
<feature type="compositionally biased region" description="Low complexity" evidence="2">
    <location>
        <begin position="1417"/>
        <end position="1440"/>
    </location>
</feature>
<feature type="region of interest" description="Disordered" evidence="2">
    <location>
        <begin position="107"/>
        <end position="141"/>
    </location>
</feature>
<dbReference type="PANTHER" id="PTHR36721">
    <property type="entry name" value="PROLINE-RICH FAMILY PROTEIN"/>
    <property type="match status" value="1"/>
</dbReference>
<keyword evidence="1" id="KW-0175">Coiled coil</keyword>
<feature type="compositionally biased region" description="Low complexity" evidence="2">
    <location>
        <begin position="1296"/>
        <end position="1309"/>
    </location>
</feature>
<feature type="compositionally biased region" description="Basic and acidic residues" evidence="2">
    <location>
        <begin position="1327"/>
        <end position="1341"/>
    </location>
</feature>
<gene>
    <name evidence="3" type="ORF">HYALB_00005465</name>
</gene>
<feature type="region of interest" description="Disordered" evidence="2">
    <location>
        <begin position="1080"/>
        <end position="1455"/>
    </location>
</feature>
<comment type="caution">
    <text evidence="3">The sequence shown here is derived from an EMBL/GenBank/DDBJ whole genome shotgun (WGS) entry which is preliminary data.</text>
</comment>
<dbReference type="Proteomes" id="UP000701801">
    <property type="component" value="Unassembled WGS sequence"/>
</dbReference>
<feature type="compositionally biased region" description="Acidic residues" evidence="2">
    <location>
        <begin position="1176"/>
        <end position="1223"/>
    </location>
</feature>
<feature type="compositionally biased region" description="Acidic residues" evidence="2">
    <location>
        <begin position="1010"/>
        <end position="1020"/>
    </location>
</feature>
<feature type="compositionally biased region" description="Basic and acidic residues" evidence="2">
    <location>
        <begin position="15"/>
        <end position="24"/>
    </location>
</feature>
<reference evidence="3" key="1">
    <citation type="submission" date="2021-07" db="EMBL/GenBank/DDBJ databases">
        <authorList>
            <person name="Durling M."/>
        </authorList>
    </citation>
    <scope>NUCLEOTIDE SEQUENCE</scope>
</reference>
<feature type="compositionally biased region" description="Basic residues" evidence="2">
    <location>
        <begin position="1443"/>
        <end position="1455"/>
    </location>
</feature>
<feature type="compositionally biased region" description="Basic and acidic residues" evidence="2">
    <location>
        <begin position="1282"/>
        <end position="1295"/>
    </location>
</feature>
<feature type="region of interest" description="Disordered" evidence="2">
    <location>
        <begin position="335"/>
        <end position="356"/>
    </location>
</feature>
<protein>
    <submittedName>
        <fullName evidence="3">Uncharacterized protein</fullName>
    </submittedName>
</protein>
<organism evidence="3 4">
    <name type="scientific">Hymenoscyphus albidus</name>
    <dbReference type="NCBI Taxonomy" id="595503"/>
    <lineage>
        <taxon>Eukaryota</taxon>
        <taxon>Fungi</taxon>
        <taxon>Dikarya</taxon>
        <taxon>Ascomycota</taxon>
        <taxon>Pezizomycotina</taxon>
        <taxon>Leotiomycetes</taxon>
        <taxon>Helotiales</taxon>
        <taxon>Helotiaceae</taxon>
        <taxon>Hymenoscyphus</taxon>
    </lineage>
</organism>
<dbReference type="OrthoDB" id="3563205at2759"/>
<dbReference type="Gene3D" id="1.20.5.340">
    <property type="match status" value="1"/>
</dbReference>